<evidence type="ECO:0000256" key="3">
    <source>
        <dbReference type="ARBA" id="ARBA00023065"/>
    </source>
</evidence>
<sequence>MNQADVDKQINQMVQFIKQEANEKAREIAIATEEEFNIEKLSMVDGEKIKIAKEYERKETTVDTAKKIEASTGRNAMRLKVLSARAQAMETVVEEARAKLAETSADAGRYRTLMTALIVQGARKLGDASVRVRCRECDAAVAREAVAAAAAEMPGTTVTLDESSSLPAAPACSGGVEVANSTGKIVCDNTLDARLRIAYENGTPAIRAKIFGESSA</sequence>
<proteinExistence type="inferred from homology"/>
<feature type="non-terminal residue" evidence="5">
    <location>
        <position position="216"/>
    </location>
</feature>
<keyword evidence="3" id="KW-0406">Ion transport</keyword>
<dbReference type="PANTHER" id="PTHR45715">
    <property type="entry name" value="ATPASE H+-TRANSPORTING V1 SUBUNIT E1A-RELATED"/>
    <property type="match status" value="1"/>
</dbReference>
<name>A4S2F4_OSTLU</name>
<dbReference type="GO" id="GO:0033178">
    <property type="term" value="C:proton-transporting two-sector ATPase complex, catalytic domain"/>
    <property type="evidence" value="ECO:0007669"/>
    <property type="project" value="InterPro"/>
</dbReference>
<dbReference type="EMBL" id="CP000589">
    <property type="protein sequence ID" value="ABO97817.1"/>
    <property type="molecule type" value="Genomic_DNA"/>
</dbReference>
<dbReference type="STRING" id="436017.A4S2F4"/>
<dbReference type="GO" id="GO:0046961">
    <property type="term" value="F:proton-transporting ATPase activity, rotational mechanism"/>
    <property type="evidence" value="ECO:0007669"/>
    <property type="project" value="InterPro"/>
</dbReference>
<comment type="similarity">
    <text evidence="1">Belongs to the V-ATPase E subunit family.</text>
</comment>
<dbReference type="Proteomes" id="UP000001568">
    <property type="component" value="Chromosome 9"/>
</dbReference>
<evidence type="ECO:0000313" key="6">
    <source>
        <dbReference type="Proteomes" id="UP000001568"/>
    </source>
</evidence>
<dbReference type="SUPFAM" id="SSF160527">
    <property type="entry name" value="V-type ATPase subunit E-like"/>
    <property type="match status" value="1"/>
</dbReference>
<dbReference type="Gene3D" id="3.30.2320.30">
    <property type="entry name" value="ATP synthase, E subunit, C-terminal"/>
    <property type="match status" value="1"/>
</dbReference>
<dbReference type="Gramene" id="ABO97817">
    <property type="protein sequence ID" value="ABO97817"/>
    <property type="gene ID" value="OSTLU_7408"/>
</dbReference>
<evidence type="ECO:0000256" key="4">
    <source>
        <dbReference type="SAM" id="Coils"/>
    </source>
</evidence>
<dbReference type="OMA" id="CRPQDHL"/>
<organism evidence="5 6">
    <name type="scientific">Ostreococcus lucimarinus (strain CCE9901)</name>
    <dbReference type="NCBI Taxonomy" id="436017"/>
    <lineage>
        <taxon>Eukaryota</taxon>
        <taxon>Viridiplantae</taxon>
        <taxon>Chlorophyta</taxon>
        <taxon>Mamiellophyceae</taxon>
        <taxon>Mamiellales</taxon>
        <taxon>Bathycoccaceae</taxon>
        <taxon>Ostreococcus</taxon>
    </lineage>
</organism>
<dbReference type="OrthoDB" id="10263003at2759"/>
<dbReference type="InterPro" id="IPR038495">
    <property type="entry name" value="ATPase_E_C"/>
</dbReference>
<keyword evidence="2" id="KW-0813">Transport</keyword>
<evidence type="ECO:0000256" key="1">
    <source>
        <dbReference type="ARBA" id="ARBA00005901"/>
    </source>
</evidence>
<dbReference type="eggNOG" id="KOG1664">
    <property type="taxonomic scope" value="Eukaryota"/>
</dbReference>
<dbReference type="KEGG" id="olu:OSTLU_7408"/>
<gene>
    <name evidence="5" type="ORF">OSTLU_7408</name>
</gene>
<dbReference type="Gene3D" id="6.10.250.1620">
    <property type="match status" value="1"/>
</dbReference>
<keyword evidence="4" id="KW-0175">Coiled coil</keyword>
<evidence type="ECO:0000256" key="2">
    <source>
        <dbReference type="ARBA" id="ARBA00022448"/>
    </source>
</evidence>
<dbReference type="AlphaFoldDB" id="A4S2F4"/>
<keyword evidence="6" id="KW-1185">Reference proteome</keyword>
<evidence type="ECO:0000313" key="5">
    <source>
        <dbReference type="EMBL" id="ABO97817.1"/>
    </source>
</evidence>
<dbReference type="Pfam" id="PF01991">
    <property type="entry name" value="vATP-synt_E"/>
    <property type="match status" value="1"/>
</dbReference>
<dbReference type="HAMAP" id="MF_00311">
    <property type="entry name" value="ATP_synth_E_arch"/>
    <property type="match status" value="1"/>
</dbReference>
<dbReference type="RefSeq" id="XP_001419524.1">
    <property type="nucleotide sequence ID" value="XM_001419487.1"/>
</dbReference>
<dbReference type="GeneID" id="5003676"/>
<reference evidence="5 6" key="1">
    <citation type="journal article" date="2007" name="Proc. Natl. Acad. Sci. U.S.A.">
        <title>The tiny eukaryote Ostreococcus provides genomic insights into the paradox of plankton speciation.</title>
        <authorList>
            <person name="Palenik B."/>
            <person name="Grimwood J."/>
            <person name="Aerts A."/>
            <person name="Rouze P."/>
            <person name="Salamov A."/>
            <person name="Putnam N."/>
            <person name="Dupont C."/>
            <person name="Jorgensen R."/>
            <person name="Derelle E."/>
            <person name="Rombauts S."/>
            <person name="Zhou K."/>
            <person name="Otillar R."/>
            <person name="Merchant S.S."/>
            <person name="Podell S."/>
            <person name="Gaasterland T."/>
            <person name="Napoli C."/>
            <person name="Gendler K."/>
            <person name="Manuell A."/>
            <person name="Tai V."/>
            <person name="Vallon O."/>
            <person name="Piganeau G."/>
            <person name="Jancek S."/>
            <person name="Heijde M."/>
            <person name="Jabbari K."/>
            <person name="Bowler C."/>
            <person name="Lohr M."/>
            <person name="Robbens S."/>
            <person name="Werner G."/>
            <person name="Dubchak I."/>
            <person name="Pazour G.J."/>
            <person name="Ren Q."/>
            <person name="Paulsen I."/>
            <person name="Delwiche C."/>
            <person name="Schmutz J."/>
            <person name="Rokhsar D."/>
            <person name="Van de Peer Y."/>
            <person name="Moreau H."/>
            <person name="Grigoriev I.V."/>
        </authorList>
    </citation>
    <scope>NUCLEOTIDE SEQUENCE [LARGE SCALE GENOMIC DNA]</scope>
    <source>
        <strain evidence="5 6">CCE9901</strain>
    </source>
</reference>
<dbReference type="InterPro" id="IPR002842">
    <property type="entry name" value="ATPase_V1_Esu"/>
</dbReference>
<accession>A4S2F4</accession>
<feature type="coiled-coil region" evidence="4">
    <location>
        <begin position="79"/>
        <end position="106"/>
    </location>
</feature>
<dbReference type="HOGENOM" id="CLU_073641_1_0_1"/>
<protein>
    <submittedName>
        <fullName evidence="5">F-ATPase family transporter: protons (Vacuolar)</fullName>
    </submittedName>
</protein>